<evidence type="ECO:0000313" key="2">
    <source>
        <dbReference type="EMBL" id="SPN79635.1"/>
    </source>
</evidence>
<feature type="coiled-coil region" evidence="1">
    <location>
        <begin position="64"/>
        <end position="91"/>
    </location>
</feature>
<protein>
    <submittedName>
        <fullName evidence="2">Uncharacterized protein</fullName>
    </submittedName>
</protein>
<accession>A0A2R8FF33</accession>
<organism evidence="2">
    <name type="scientific">Brazilian cedratvirus IHUMI</name>
    <dbReference type="NCBI Taxonomy" id="2126980"/>
    <lineage>
        <taxon>Viruses</taxon>
        <taxon>Pithoviruses</taxon>
        <taxon>Orthocedratvirinae</taxon>
        <taxon>Alphacedratvirus</taxon>
        <taxon>Alphacedratvirus brasiliense</taxon>
    </lineage>
</organism>
<sequence length="359" mass="41602">MDLEACAMELTKGGICMRKGSKPDGRCYQHCAPEYRPKKEAPPVQQTFSQRQREFEDNLIQRMRSMLINNLREIEDRLSKKIDELKAHNSAQERLLSLYEKIIQEKVAPEELKSYLVRDEPEIPTGKDLDEYIRSVALVEAGLTEEECDKILEESNPLALVVVREEAKDEDERELSFEEREKLYSKLVSESMQHSEEGVLPPGFMERYKLLFSKERRKRLFTQSKLVPPSEERDCELLAHYQKKKNKGLISKIPPLEEIPGSTKYKPFVEKEDEDEEEKEEKDFPEWVKKFTYSAVEGQSTPCVHCKTGLAPPDRVSCDACYVKLWRCKALNSKGQPCSSFASQHGPYCKRHIGYQAKK</sequence>
<keyword evidence="1" id="KW-0175">Coiled coil</keyword>
<name>A0A2R8FF33_9VIRU</name>
<reference evidence="2" key="1">
    <citation type="submission" date="2018-03" db="EMBL/GenBank/DDBJ databases">
        <authorList>
            <consortium name="Urmite Genomes"/>
        </authorList>
    </citation>
    <scope>NUCLEOTIDE SEQUENCE [LARGE SCALE GENOMIC DNA]</scope>
    <source>
        <strain evidence="2">IHUMI-27.7</strain>
    </source>
</reference>
<dbReference type="EMBL" id="LT994651">
    <property type="protein sequence ID" value="SPN79635.1"/>
    <property type="molecule type" value="Genomic_DNA"/>
</dbReference>
<proteinExistence type="predicted"/>
<keyword evidence="3" id="KW-1185">Reference proteome</keyword>
<evidence type="ECO:0000313" key="3">
    <source>
        <dbReference type="Proteomes" id="UP000273054"/>
    </source>
</evidence>
<dbReference type="Proteomes" id="UP000273054">
    <property type="component" value="Segment"/>
</dbReference>
<gene>
    <name evidence="2" type="ORF">BRZCDTV_447</name>
</gene>
<evidence type="ECO:0000256" key="1">
    <source>
        <dbReference type="SAM" id="Coils"/>
    </source>
</evidence>